<comment type="caution">
    <text evidence="10">The sequence shown here is derived from an EMBL/GenBank/DDBJ whole genome shotgun (WGS) entry which is preliminary data.</text>
</comment>
<dbReference type="HAMAP" id="MF_01114">
    <property type="entry name" value="RecX"/>
    <property type="match status" value="1"/>
</dbReference>
<feature type="domain" description="RecX first three-helical" evidence="9">
    <location>
        <begin position="52"/>
        <end position="91"/>
    </location>
</feature>
<dbReference type="GO" id="GO:0005737">
    <property type="term" value="C:cytoplasm"/>
    <property type="evidence" value="ECO:0007669"/>
    <property type="project" value="UniProtKB-SubCell"/>
</dbReference>
<reference evidence="10" key="1">
    <citation type="journal article" date="2014" name="Int. J. Syst. Evol. Microbiol.">
        <title>Complete genome sequence of Corynebacterium casei LMG S-19264T (=DSM 44701T), isolated from a smear-ripened cheese.</title>
        <authorList>
            <consortium name="US DOE Joint Genome Institute (JGI-PGF)"/>
            <person name="Walter F."/>
            <person name="Albersmeier A."/>
            <person name="Kalinowski J."/>
            <person name="Ruckert C."/>
        </authorList>
    </citation>
    <scope>NUCLEOTIDE SEQUENCE</scope>
    <source>
        <strain evidence="10">CGMCC 1.16548</strain>
    </source>
</reference>
<comment type="subcellular location">
    <subcellularLocation>
        <location evidence="1 5">Cytoplasm</location>
    </subcellularLocation>
</comment>
<dbReference type="Pfam" id="PF21982">
    <property type="entry name" value="RecX_HTH1"/>
    <property type="match status" value="1"/>
</dbReference>
<feature type="region of interest" description="Disordered" evidence="6">
    <location>
        <begin position="26"/>
        <end position="53"/>
    </location>
</feature>
<sequence length="207" mass="22513">MERLDGDGALARVTYLPGVTPVEVTSVEAPLHDPASSSRSLPPSAEPAPGAARNVSISALARRGLSRRELERHLRDRDFSDDEIVDEVSRLERDGYVDDIALAQNLVGTLQERKGLGRSAIAAELTRRLLAPAAIEYALDLIDTGDELSRAREIAVKRAGQLHHLDRETAVRRLSAYLARRGYGSSTIRAAVDQALPSSARRGVAFR</sequence>
<evidence type="ECO:0000313" key="11">
    <source>
        <dbReference type="Proteomes" id="UP000617531"/>
    </source>
</evidence>
<dbReference type="GO" id="GO:0006282">
    <property type="term" value="P:regulation of DNA repair"/>
    <property type="evidence" value="ECO:0007669"/>
    <property type="project" value="UniProtKB-UniRule"/>
</dbReference>
<evidence type="ECO:0000259" key="7">
    <source>
        <dbReference type="Pfam" id="PF02631"/>
    </source>
</evidence>
<reference evidence="10" key="2">
    <citation type="submission" date="2020-09" db="EMBL/GenBank/DDBJ databases">
        <authorList>
            <person name="Sun Q."/>
            <person name="Zhou Y."/>
        </authorList>
    </citation>
    <scope>NUCLEOTIDE SEQUENCE</scope>
    <source>
        <strain evidence="10">CGMCC 1.16548</strain>
    </source>
</reference>
<evidence type="ECO:0000259" key="8">
    <source>
        <dbReference type="Pfam" id="PF21981"/>
    </source>
</evidence>
<comment type="function">
    <text evidence="5">Modulates RecA activity.</text>
</comment>
<dbReference type="Proteomes" id="UP000617531">
    <property type="component" value="Unassembled WGS sequence"/>
</dbReference>
<feature type="domain" description="RecX third three-helical" evidence="8">
    <location>
        <begin position="146"/>
        <end position="192"/>
    </location>
</feature>
<dbReference type="InterPro" id="IPR003783">
    <property type="entry name" value="Regulatory_RecX"/>
</dbReference>
<keyword evidence="11" id="KW-1185">Reference proteome</keyword>
<gene>
    <name evidence="5 10" type="primary">recX</name>
    <name evidence="10" type="ORF">GCM10011600_10520</name>
</gene>
<dbReference type="AlphaFoldDB" id="A0A8J3M0X9"/>
<name>A0A8J3M0X9_9MICO</name>
<dbReference type="Pfam" id="PF21981">
    <property type="entry name" value="RecX_HTH3"/>
    <property type="match status" value="1"/>
</dbReference>
<evidence type="ECO:0000313" key="10">
    <source>
        <dbReference type="EMBL" id="GHF11216.1"/>
    </source>
</evidence>
<dbReference type="Pfam" id="PF02631">
    <property type="entry name" value="RecX_HTH2"/>
    <property type="match status" value="1"/>
</dbReference>
<protein>
    <recommendedName>
        <fullName evidence="3 5">Regulatory protein RecX</fullName>
    </recommendedName>
</protein>
<dbReference type="InterPro" id="IPR053925">
    <property type="entry name" value="RecX_HTH_3rd"/>
</dbReference>
<feature type="domain" description="RecX second three-helical" evidence="7">
    <location>
        <begin position="98"/>
        <end position="139"/>
    </location>
</feature>
<proteinExistence type="inferred from homology"/>
<dbReference type="InterPro" id="IPR053924">
    <property type="entry name" value="RecX_HTH_2nd"/>
</dbReference>
<evidence type="ECO:0000256" key="2">
    <source>
        <dbReference type="ARBA" id="ARBA00009695"/>
    </source>
</evidence>
<accession>A0A8J3M0X9</accession>
<dbReference type="InterPro" id="IPR036388">
    <property type="entry name" value="WH-like_DNA-bd_sf"/>
</dbReference>
<dbReference type="RefSeq" id="WP_191282310.1">
    <property type="nucleotide sequence ID" value="NZ_BNAI01000001.1"/>
</dbReference>
<evidence type="ECO:0000256" key="1">
    <source>
        <dbReference type="ARBA" id="ARBA00004496"/>
    </source>
</evidence>
<dbReference type="InterPro" id="IPR053926">
    <property type="entry name" value="RecX_HTH_1st"/>
</dbReference>
<keyword evidence="4 5" id="KW-0963">Cytoplasm</keyword>
<dbReference type="Gene3D" id="1.10.10.10">
    <property type="entry name" value="Winged helix-like DNA-binding domain superfamily/Winged helix DNA-binding domain"/>
    <property type="match status" value="2"/>
</dbReference>
<evidence type="ECO:0000256" key="6">
    <source>
        <dbReference type="SAM" id="MobiDB-lite"/>
    </source>
</evidence>
<organism evidence="10 11">
    <name type="scientific">Pseudolysinimonas yzui</name>
    <dbReference type="NCBI Taxonomy" id="2708254"/>
    <lineage>
        <taxon>Bacteria</taxon>
        <taxon>Bacillati</taxon>
        <taxon>Actinomycetota</taxon>
        <taxon>Actinomycetes</taxon>
        <taxon>Micrococcales</taxon>
        <taxon>Microbacteriaceae</taxon>
        <taxon>Pseudolysinimonas</taxon>
    </lineage>
</organism>
<evidence type="ECO:0000256" key="3">
    <source>
        <dbReference type="ARBA" id="ARBA00018111"/>
    </source>
</evidence>
<evidence type="ECO:0000256" key="5">
    <source>
        <dbReference type="HAMAP-Rule" id="MF_01114"/>
    </source>
</evidence>
<comment type="similarity">
    <text evidence="2 5">Belongs to the RecX family.</text>
</comment>
<evidence type="ECO:0000256" key="4">
    <source>
        <dbReference type="ARBA" id="ARBA00022490"/>
    </source>
</evidence>
<dbReference type="EMBL" id="BNAI01000001">
    <property type="protein sequence ID" value="GHF11216.1"/>
    <property type="molecule type" value="Genomic_DNA"/>
</dbReference>
<dbReference type="PANTHER" id="PTHR33602">
    <property type="entry name" value="REGULATORY PROTEIN RECX FAMILY PROTEIN"/>
    <property type="match status" value="1"/>
</dbReference>
<feature type="compositionally biased region" description="Low complexity" evidence="6">
    <location>
        <begin position="34"/>
        <end position="49"/>
    </location>
</feature>
<dbReference type="PANTHER" id="PTHR33602:SF1">
    <property type="entry name" value="REGULATORY PROTEIN RECX FAMILY PROTEIN"/>
    <property type="match status" value="1"/>
</dbReference>
<evidence type="ECO:0000259" key="9">
    <source>
        <dbReference type="Pfam" id="PF21982"/>
    </source>
</evidence>